<accession>A0ABT5UT27</accession>
<dbReference type="InterPro" id="IPR000182">
    <property type="entry name" value="GNAT_dom"/>
</dbReference>
<dbReference type="Gene3D" id="3.40.50.2000">
    <property type="entry name" value="Glycogen Phosphorylase B"/>
    <property type="match status" value="1"/>
</dbReference>
<dbReference type="Proteomes" id="UP001215087">
    <property type="component" value="Unassembled WGS sequence"/>
</dbReference>
<dbReference type="PANTHER" id="PTHR43415:SF3">
    <property type="entry name" value="GNAT-FAMILY ACETYLTRANSFERASE"/>
    <property type="match status" value="1"/>
</dbReference>
<feature type="domain" description="N-acetyltransferase" evidence="1">
    <location>
        <begin position="13"/>
        <end position="192"/>
    </location>
</feature>
<dbReference type="Pfam" id="PF13302">
    <property type="entry name" value="Acetyltransf_3"/>
    <property type="match status" value="1"/>
</dbReference>
<comment type="caution">
    <text evidence="2">The sequence shown here is derived from an EMBL/GenBank/DDBJ whole genome shotgun (WGS) entry which is preliminary data.</text>
</comment>
<dbReference type="InterPro" id="IPR020023">
    <property type="entry name" value="PseG"/>
</dbReference>
<protein>
    <submittedName>
        <fullName evidence="2">UDP-2,4-diacetamido-2,4, 6-trideoxy-beta-L-altropyranose hydrolase</fullName>
        <ecNumber evidence="2">3.6.1.57</ecNumber>
    </submittedName>
</protein>
<dbReference type="SUPFAM" id="SSF53756">
    <property type="entry name" value="UDP-Glycosyltransferase/glycogen phosphorylase"/>
    <property type="match status" value="1"/>
</dbReference>
<keyword evidence="3" id="KW-1185">Reference proteome</keyword>
<dbReference type="InterPro" id="IPR007235">
    <property type="entry name" value="Glyco_trans_28_C"/>
</dbReference>
<dbReference type="Pfam" id="PF04101">
    <property type="entry name" value="Glyco_tran_28_C"/>
    <property type="match status" value="1"/>
</dbReference>
<dbReference type="Gene3D" id="3.40.630.30">
    <property type="match status" value="1"/>
</dbReference>
<evidence type="ECO:0000259" key="1">
    <source>
        <dbReference type="PROSITE" id="PS51186"/>
    </source>
</evidence>
<organism evidence="2 3">
    <name type="scientific">Eubacterium limosum</name>
    <dbReference type="NCBI Taxonomy" id="1736"/>
    <lineage>
        <taxon>Bacteria</taxon>
        <taxon>Bacillati</taxon>
        <taxon>Bacillota</taxon>
        <taxon>Clostridia</taxon>
        <taxon>Eubacteriales</taxon>
        <taxon>Eubacteriaceae</taxon>
        <taxon>Eubacterium</taxon>
    </lineage>
</organism>
<dbReference type="SUPFAM" id="SSF55729">
    <property type="entry name" value="Acyl-CoA N-acyltransferases (Nat)"/>
    <property type="match status" value="1"/>
</dbReference>
<dbReference type="GO" id="GO:0016787">
    <property type="term" value="F:hydrolase activity"/>
    <property type="evidence" value="ECO:0007669"/>
    <property type="project" value="UniProtKB-KW"/>
</dbReference>
<dbReference type="EC" id="3.6.1.57" evidence="2"/>
<dbReference type="RefSeq" id="WP_227207349.1">
    <property type="nucleotide sequence ID" value="NZ_JAJCLO010000007.1"/>
</dbReference>
<keyword evidence="2" id="KW-0378">Hydrolase</keyword>
<dbReference type="InterPro" id="IPR016181">
    <property type="entry name" value="Acyl_CoA_acyltransferase"/>
</dbReference>
<proteinExistence type="predicted"/>
<dbReference type="EMBL" id="JAQSVD010000006">
    <property type="protein sequence ID" value="MDE1471006.1"/>
    <property type="molecule type" value="Genomic_DNA"/>
</dbReference>
<dbReference type="Gene3D" id="3.40.50.11190">
    <property type="match status" value="1"/>
</dbReference>
<reference evidence="2 3" key="1">
    <citation type="submission" date="2023-02" db="EMBL/GenBank/DDBJ databases">
        <title>Comparative genome analysis of Eubacterium limosum species.</title>
        <authorList>
            <person name="Bak J.E."/>
        </authorList>
    </citation>
    <scope>NUCLEOTIDE SEQUENCE [LARGE SCALE GENOMIC DNA]</scope>
    <source>
        <strain evidence="2 3">KGMB01548</strain>
    </source>
</reference>
<sequence>MSKNDSTFESENLIYRPIEKGDSRKIVEWRNNPEINKFFYDPKIITMDEHLNWFEKYQNNPNRYDYMIITKNSHKKIGVVGLQNIDHDAKSAEVAYMIGEITEQRKGYGSEAINTLIQFAHKTFGLRKEIAVIHKDNVASSQMIQHIGFCYKKEEYAKNFDAYQRKTGMIIGIRVDGNDKIGTGHIMRSLAIAEALREKGAIVIFITTDKTPRMIIQNRGFSVISLDSDWRFLNDEINKMIVVLKEYQIERLIIDTYQVTYNYFNELKPYSKLYYIDDYGDRRYSVDGVINYNITAELSDYQTLYRGTDTKLIIGTEYVPLRKEFQNLKPIRIKDNIKNVLITTGNTDPDEISTQIAKMIVATKKNSHINFHFICGHFYKNSEVLTHFAEKYQNIIVHKDVQRMSELMLKADLAISAGGSTLYELCACGVPTICFGIADNQDEAVNTFAQKGCMLNCDYKSETFYEDIKKRIKYLNRNKDKRYELHENLLKVTDGSGVYNLAEKIVEG</sequence>
<dbReference type="PANTHER" id="PTHR43415">
    <property type="entry name" value="SPERMIDINE N(1)-ACETYLTRANSFERASE"/>
    <property type="match status" value="1"/>
</dbReference>
<evidence type="ECO:0000313" key="3">
    <source>
        <dbReference type="Proteomes" id="UP001215087"/>
    </source>
</evidence>
<dbReference type="NCBIfam" id="TIGR03590">
    <property type="entry name" value="PseG"/>
    <property type="match status" value="1"/>
</dbReference>
<dbReference type="PROSITE" id="PS51186">
    <property type="entry name" value="GNAT"/>
    <property type="match status" value="1"/>
</dbReference>
<evidence type="ECO:0000313" key="2">
    <source>
        <dbReference type="EMBL" id="MDE1471006.1"/>
    </source>
</evidence>
<gene>
    <name evidence="2" type="primary">pseG</name>
    <name evidence="2" type="ORF">PTZ04_12145</name>
</gene>
<name>A0ABT5UT27_EUBLI</name>